<organism evidence="7 8">
    <name type="scientific">Corynascus novoguineensis</name>
    <dbReference type="NCBI Taxonomy" id="1126955"/>
    <lineage>
        <taxon>Eukaryota</taxon>
        <taxon>Fungi</taxon>
        <taxon>Dikarya</taxon>
        <taxon>Ascomycota</taxon>
        <taxon>Pezizomycotina</taxon>
        <taxon>Sordariomycetes</taxon>
        <taxon>Sordariomycetidae</taxon>
        <taxon>Sordariales</taxon>
        <taxon>Chaetomiaceae</taxon>
        <taxon>Corynascus</taxon>
    </lineage>
</organism>
<accession>A0AAN7HHM9</accession>
<keyword evidence="4 6" id="KW-0472">Membrane</keyword>
<feature type="region of interest" description="Disordered" evidence="5">
    <location>
        <begin position="178"/>
        <end position="203"/>
    </location>
</feature>
<dbReference type="EMBL" id="MU857688">
    <property type="protein sequence ID" value="KAK4245882.1"/>
    <property type="molecule type" value="Genomic_DNA"/>
</dbReference>
<dbReference type="PANTHER" id="PTHR31794">
    <property type="entry name" value="AUXIN EFFLUX TRANSPORTER FAMILY PROTEIN (EUROFUNG)"/>
    <property type="match status" value="1"/>
</dbReference>
<dbReference type="InterPro" id="IPR004776">
    <property type="entry name" value="Mem_transp_PIN-like"/>
</dbReference>
<dbReference type="GO" id="GO:0055085">
    <property type="term" value="P:transmembrane transport"/>
    <property type="evidence" value="ECO:0007669"/>
    <property type="project" value="InterPro"/>
</dbReference>
<sequence length="452" mass="49320">MFAQTGLLQLFLAAIQASVSVLLVLGSGAVAARLKLIDRKDTKPLSKICARIFLPALLITKVGSELQGSSARNYLVIVVWGIAAHIVSFLVGLLGYRVFNMPDYVTPAILFNNSTSYPLLLITALEETGILDSLAGADESTKEVIERAKSYLLVYSTISNCVTFAVGPHLIDSYDVPDVDEGEDEAANTDEHHGLSTPDVEANEETRLLDSRLPNTPPPLRRNSFSFMYARPDKTPPVQPDPRRPWFVPRHRWSRLSPRVKWWCLFILDLFNAPLVGAIIGAVVGLVPPFHRAFFSSTDDGGIFTAWLTSALESIGELFVSLPVVVAGVTLFCATKEARAQNESPIKMPLWTTLYILFVRFVAWPAISISSIYLLASKTGLVGSDPVLWFCLMLMPAGPSAVKLITLVHVADGTKESEKQISKLLTMSYVTSPVLSLTVAGSLLASQTAMSR</sequence>
<feature type="transmembrane region" description="Helical" evidence="6">
    <location>
        <begin position="354"/>
        <end position="375"/>
    </location>
</feature>
<gene>
    <name evidence="7" type="ORF">C7999DRAFT_42636</name>
</gene>
<evidence type="ECO:0000256" key="3">
    <source>
        <dbReference type="ARBA" id="ARBA00022989"/>
    </source>
</evidence>
<feature type="transmembrane region" description="Helical" evidence="6">
    <location>
        <begin position="387"/>
        <end position="412"/>
    </location>
</feature>
<feature type="transmembrane region" description="Helical" evidence="6">
    <location>
        <begin position="424"/>
        <end position="445"/>
    </location>
</feature>
<dbReference type="Pfam" id="PF03547">
    <property type="entry name" value="Mem_trans"/>
    <property type="match status" value="1"/>
</dbReference>
<evidence type="ECO:0000313" key="7">
    <source>
        <dbReference type="EMBL" id="KAK4245882.1"/>
    </source>
</evidence>
<dbReference type="GO" id="GO:0005783">
    <property type="term" value="C:endoplasmic reticulum"/>
    <property type="evidence" value="ECO:0007669"/>
    <property type="project" value="TreeGrafter"/>
</dbReference>
<feature type="compositionally biased region" description="Acidic residues" evidence="5">
    <location>
        <begin position="178"/>
        <end position="188"/>
    </location>
</feature>
<comment type="caution">
    <text evidence="7">The sequence shown here is derived from an EMBL/GenBank/DDBJ whole genome shotgun (WGS) entry which is preliminary data.</text>
</comment>
<dbReference type="Proteomes" id="UP001303647">
    <property type="component" value="Unassembled WGS sequence"/>
</dbReference>
<comment type="subcellular location">
    <subcellularLocation>
        <location evidence="1">Membrane</location>
        <topology evidence="1">Multi-pass membrane protein</topology>
    </subcellularLocation>
</comment>
<name>A0AAN7HHM9_9PEZI</name>
<keyword evidence="8" id="KW-1185">Reference proteome</keyword>
<proteinExistence type="predicted"/>
<feature type="transmembrane region" description="Helical" evidence="6">
    <location>
        <begin position="262"/>
        <end position="287"/>
    </location>
</feature>
<evidence type="ECO:0000256" key="2">
    <source>
        <dbReference type="ARBA" id="ARBA00022692"/>
    </source>
</evidence>
<dbReference type="AlphaFoldDB" id="A0AAN7HHM9"/>
<evidence type="ECO:0000256" key="5">
    <source>
        <dbReference type="SAM" id="MobiDB-lite"/>
    </source>
</evidence>
<reference evidence="7" key="2">
    <citation type="submission" date="2023-05" db="EMBL/GenBank/DDBJ databases">
        <authorList>
            <consortium name="Lawrence Berkeley National Laboratory"/>
            <person name="Steindorff A."/>
            <person name="Hensen N."/>
            <person name="Bonometti L."/>
            <person name="Westerberg I."/>
            <person name="Brannstrom I.O."/>
            <person name="Guillou S."/>
            <person name="Cros-Aarteil S."/>
            <person name="Calhoun S."/>
            <person name="Haridas S."/>
            <person name="Kuo A."/>
            <person name="Mondo S."/>
            <person name="Pangilinan J."/>
            <person name="Riley R."/>
            <person name="Labutti K."/>
            <person name="Andreopoulos B."/>
            <person name="Lipzen A."/>
            <person name="Chen C."/>
            <person name="Yanf M."/>
            <person name="Daum C."/>
            <person name="Ng V."/>
            <person name="Clum A."/>
            <person name="Ohm R."/>
            <person name="Martin F."/>
            <person name="Silar P."/>
            <person name="Natvig D."/>
            <person name="Lalanne C."/>
            <person name="Gautier V."/>
            <person name="Ament-Velasquez S.L."/>
            <person name="Kruys A."/>
            <person name="Hutchinson M.I."/>
            <person name="Powell A.J."/>
            <person name="Barry K."/>
            <person name="Miller A.N."/>
            <person name="Grigoriev I.V."/>
            <person name="Debuchy R."/>
            <person name="Gladieux P."/>
            <person name="Thoren M.H."/>
            <person name="Johannesson H."/>
        </authorList>
    </citation>
    <scope>NUCLEOTIDE SEQUENCE</scope>
    <source>
        <strain evidence="7">CBS 359.72</strain>
    </source>
</reference>
<evidence type="ECO:0000256" key="6">
    <source>
        <dbReference type="SAM" id="Phobius"/>
    </source>
</evidence>
<feature type="transmembrane region" description="Helical" evidence="6">
    <location>
        <begin position="307"/>
        <end position="333"/>
    </location>
</feature>
<dbReference type="GO" id="GO:0016020">
    <property type="term" value="C:membrane"/>
    <property type="evidence" value="ECO:0007669"/>
    <property type="project" value="UniProtKB-SubCell"/>
</dbReference>
<evidence type="ECO:0000256" key="1">
    <source>
        <dbReference type="ARBA" id="ARBA00004141"/>
    </source>
</evidence>
<feature type="transmembrane region" description="Helical" evidence="6">
    <location>
        <begin position="74"/>
        <end position="96"/>
    </location>
</feature>
<protein>
    <submittedName>
        <fullName evidence="7">Auxin efflux carrier</fullName>
    </submittedName>
</protein>
<keyword evidence="2 6" id="KW-0812">Transmembrane</keyword>
<evidence type="ECO:0000313" key="8">
    <source>
        <dbReference type="Proteomes" id="UP001303647"/>
    </source>
</evidence>
<dbReference type="PANTHER" id="PTHR31794:SF4">
    <property type="entry name" value="AUXIN EFFLUX TRANSPORTER FAMILY PROTEIN (EUROFUNG)"/>
    <property type="match status" value="1"/>
</dbReference>
<reference evidence="7" key="1">
    <citation type="journal article" date="2023" name="Mol. Phylogenet. Evol.">
        <title>Genome-scale phylogeny and comparative genomics of the fungal order Sordariales.</title>
        <authorList>
            <person name="Hensen N."/>
            <person name="Bonometti L."/>
            <person name="Westerberg I."/>
            <person name="Brannstrom I.O."/>
            <person name="Guillou S."/>
            <person name="Cros-Aarteil S."/>
            <person name="Calhoun S."/>
            <person name="Haridas S."/>
            <person name="Kuo A."/>
            <person name="Mondo S."/>
            <person name="Pangilinan J."/>
            <person name="Riley R."/>
            <person name="LaButti K."/>
            <person name="Andreopoulos B."/>
            <person name="Lipzen A."/>
            <person name="Chen C."/>
            <person name="Yan M."/>
            <person name="Daum C."/>
            <person name="Ng V."/>
            <person name="Clum A."/>
            <person name="Steindorff A."/>
            <person name="Ohm R.A."/>
            <person name="Martin F."/>
            <person name="Silar P."/>
            <person name="Natvig D.O."/>
            <person name="Lalanne C."/>
            <person name="Gautier V."/>
            <person name="Ament-Velasquez S.L."/>
            <person name="Kruys A."/>
            <person name="Hutchinson M.I."/>
            <person name="Powell A.J."/>
            <person name="Barry K."/>
            <person name="Miller A.N."/>
            <person name="Grigoriev I.V."/>
            <person name="Debuchy R."/>
            <person name="Gladieux P."/>
            <person name="Hiltunen Thoren M."/>
            <person name="Johannesson H."/>
        </authorList>
    </citation>
    <scope>NUCLEOTIDE SEQUENCE</scope>
    <source>
        <strain evidence="7">CBS 359.72</strain>
    </source>
</reference>
<evidence type="ECO:0000256" key="4">
    <source>
        <dbReference type="ARBA" id="ARBA00023136"/>
    </source>
</evidence>
<keyword evidence="3 6" id="KW-1133">Transmembrane helix</keyword>